<dbReference type="PANTHER" id="PTHR43630">
    <property type="entry name" value="POLY-BETA-1,6-N-ACETYL-D-GLUCOSAMINE SYNTHASE"/>
    <property type="match status" value="1"/>
</dbReference>
<protein>
    <submittedName>
        <fullName evidence="4">Glycosyl transferase</fullName>
    </submittedName>
</protein>
<organism evidence="4 5">
    <name type="scientific">Methanolobus tindarius DSM 2278</name>
    <dbReference type="NCBI Taxonomy" id="1090322"/>
    <lineage>
        <taxon>Archaea</taxon>
        <taxon>Methanobacteriati</taxon>
        <taxon>Methanobacteriota</taxon>
        <taxon>Stenosarchaea group</taxon>
        <taxon>Methanomicrobia</taxon>
        <taxon>Methanosarcinales</taxon>
        <taxon>Methanosarcinaceae</taxon>
        <taxon>Methanolobus</taxon>
    </lineage>
</organism>
<dbReference type="InterPro" id="IPR001173">
    <property type="entry name" value="Glyco_trans_2-like"/>
</dbReference>
<dbReference type="CDD" id="cd00761">
    <property type="entry name" value="Glyco_tranf_GTA_type"/>
    <property type="match status" value="1"/>
</dbReference>
<evidence type="ECO:0000259" key="3">
    <source>
        <dbReference type="Pfam" id="PF00535"/>
    </source>
</evidence>
<accession>W9DU08</accession>
<dbReference type="STRING" id="1090322.MettiDRAFT_2588"/>
<dbReference type="EMBL" id="AZAJ01000001">
    <property type="protein sequence ID" value="ETA69095.1"/>
    <property type="molecule type" value="Genomic_DNA"/>
</dbReference>
<keyword evidence="1" id="KW-0328">Glycosyltransferase</keyword>
<dbReference type="OrthoDB" id="46222at2157"/>
<name>W9DU08_METTI</name>
<dbReference type="RefSeq" id="WP_023846229.1">
    <property type="nucleotide sequence ID" value="NZ_AZAJ01000001.1"/>
</dbReference>
<keyword evidence="5" id="KW-1185">Reference proteome</keyword>
<gene>
    <name evidence="4" type="ORF">MettiDRAFT_2588</name>
</gene>
<evidence type="ECO:0000256" key="2">
    <source>
        <dbReference type="ARBA" id="ARBA00022679"/>
    </source>
</evidence>
<dbReference type="InterPro" id="IPR029044">
    <property type="entry name" value="Nucleotide-diphossugar_trans"/>
</dbReference>
<feature type="domain" description="Glycosyltransferase 2-like" evidence="3">
    <location>
        <begin position="8"/>
        <end position="153"/>
    </location>
</feature>
<dbReference type="PANTHER" id="PTHR43630:SF1">
    <property type="entry name" value="POLY-BETA-1,6-N-ACETYL-D-GLUCOSAMINE SYNTHASE"/>
    <property type="match status" value="1"/>
</dbReference>
<dbReference type="Gene3D" id="3.90.550.10">
    <property type="entry name" value="Spore Coat Polysaccharide Biosynthesis Protein SpsA, Chain A"/>
    <property type="match status" value="1"/>
</dbReference>
<keyword evidence="2 4" id="KW-0808">Transferase</keyword>
<evidence type="ECO:0000313" key="5">
    <source>
        <dbReference type="Proteomes" id="UP000019483"/>
    </source>
</evidence>
<comment type="caution">
    <text evidence="4">The sequence shown here is derived from an EMBL/GenBank/DDBJ whole genome shotgun (WGS) entry which is preliminary data.</text>
</comment>
<evidence type="ECO:0000313" key="4">
    <source>
        <dbReference type="EMBL" id="ETA69095.1"/>
    </source>
</evidence>
<sequence>MDDYNYIIVTPCKNEEVSLPGLIDSIISNTIKPKLWVIVDDGSTDSTPLILNQLKEENDFVQIIKNQHSKRDLSFHYAEIVNDAINYSIKYCDDSSIPCDFIALIDADMVLHSDFFETIIGRLHSDPDLGVCSGSAAYYVGDKLVNESGRSQNPIGGLRVWRKKCFIESGGFPRSYSADSVSNVLAILAGWKIKKYDDIIGITVRPTTSTEGFWKGYKMRGVSDYYRDYHPIYVVMKAFKYFTKSPFYIGVAYLYGYVYGIIKVKEKIEIPEVRHYYRHKYKEFFD</sequence>
<dbReference type="SUPFAM" id="SSF53448">
    <property type="entry name" value="Nucleotide-diphospho-sugar transferases"/>
    <property type="match status" value="1"/>
</dbReference>
<dbReference type="GO" id="GO:0016757">
    <property type="term" value="F:glycosyltransferase activity"/>
    <property type="evidence" value="ECO:0007669"/>
    <property type="project" value="UniProtKB-KW"/>
</dbReference>
<reference evidence="4 5" key="1">
    <citation type="submission" date="2013-08" db="EMBL/GenBank/DDBJ databases">
        <authorList>
            <consortium name="DOE Joint Genome Institute"/>
            <person name="Eisen J."/>
            <person name="Huntemann M."/>
            <person name="Han J."/>
            <person name="Chen A."/>
            <person name="Kyrpides N."/>
            <person name="Mavromatis K."/>
            <person name="Markowitz V."/>
            <person name="Palaniappan K."/>
            <person name="Ivanova N."/>
            <person name="Schaumberg A."/>
            <person name="Pati A."/>
            <person name="Liolios K."/>
            <person name="Nordberg H.P."/>
            <person name="Cantor M.N."/>
            <person name="Hua S.X."/>
            <person name="Woyke T."/>
        </authorList>
    </citation>
    <scope>NUCLEOTIDE SEQUENCE [LARGE SCALE GENOMIC DNA]</scope>
    <source>
        <strain evidence="4 5">DSM 2278</strain>
    </source>
</reference>
<evidence type="ECO:0000256" key="1">
    <source>
        <dbReference type="ARBA" id="ARBA00022676"/>
    </source>
</evidence>
<proteinExistence type="predicted"/>
<dbReference type="Proteomes" id="UP000019483">
    <property type="component" value="Unassembled WGS sequence"/>
</dbReference>
<dbReference type="AlphaFoldDB" id="W9DU08"/>
<dbReference type="Pfam" id="PF00535">
    <property type="entry name" value="Glycos_transf_2"/>
    <property type="match status" value="1"/>
</dbReference>